<sequence length="650" mass="73264">MEIFENILLMLSAVFLSNVLSRFVPNVAIPLIQVFLGVCLTIPLAANDHLIEISPELFLLLFLAPLLFNDGTNADKVSFWKYRKSILSLSVGLVFITVGVLGGFIHWLLPQVPLAACFALAAALAPTDAVAVSALAEKLKIPSKMMHTLEGESLINDASGLVSFQFAVAALLTGTFSFVNAGTSFLMLSIGGILLGLVMTALKIKVMSLLRSAGIENAVSFILMELLLPFFIFVTAEKIGVNGILAVVSGGMLHSFSYRKLDPGIAQLNLLSRNTWAVLTFSLNGLVFILLGTQLPHIIRTIWLSNKVSNVTVFLYIFAITAILLAIRFIWIWLARNFDDTKVAPGERLKQALLYTVSGVRGTITLVSALSLPFVLSGNQDFVARDLLVFIAAGVITVTLLLANFTMPLLAPKKAEALGESDTEIEADILREVINKLKSYQTDENKQEVAGVISMYNDRILTLNNFFDNNEENRKIRTLVMQWQYENILHMLYKREITMQAAYPTLRRLKKRLYGLTKKKEYKSNLFYDRAFRKNLRALNILPLTFEERRKQRYKIIRSNNTYIIEQLEKLPANDFSQDLIDRYIFTYERIGNENRNFSSESLQEWMDVAIQEERKLIQQYFETGKIDRAEMKKFRDNVLALENSSSFTN</sequence>
<reference evidence="12 13" key="1">
    <citation type="submission" date="2018-06" db="EMBL/GenBank/DDBJ databases">
        <authorList>
            <consortium name="Pathogen Informatics"/>
            <person name="Doyle S."/>
        </authorList>
    </citation>
    <scope>NUCLEOTIDE SEQUENCE [LARGE SCALE GENOMIC DNA]</scope>
    <source>
        <strain evidence="13">NCTC 10815</strain>
    </source>
</reference>
<evidence type="ECO:0000256" key="1">
    <source>
        <dbReference type="ARBA" id="ARBA00004651"/>
    </source>
</evidence>
<keyword evidence="5 10" id="KW-1133">Transmembrane helix</keyword>
<evidence type="ECO:0000256" key="7">
    <source>
        <dbReference type="ARBA" id="ARBA00023065"/>
    </source>
</evidence>
<dbReference type="GO" id="GO:0015386">
    <property type="term" value="F:potassium:proton antiporter activity"/>
    <property type="evidence" value="ECO:0007669"/>
    <property type="project" value="TreeGrafter"/>
</dbReference>
<dbReference type="Proteomes" id="UP000254879">
    <property type="component" value="Unassembled WGS sequence"/>
</dbReference>
<evidence type="ECO:0000256" key="6">
    <source>
        <dbReference type="ARBA" id="ARBA00023053"/>
    </source>
</evidence>
<dbReference type="GO" id="GO:0005886">
    <property type="term" value="C:plasma membrane"/>
    <property type="evidence" value="ECO:0007669"/>
    <property type="project" value="UniProtKB-SubCell"/>
</dbReference>
<dbReference type="GO" id="GO:0015385">
    <property type="term" value="F:sodium:proton antiporter activity"/>
    <property type="evidence" value="ECO:0007669"/>
    <property type="project" value="InterPro"/>
</dbReference>
<keyword evidence="8 10" id="KW-0472">Membrane</keyword>
<evidence type="ECO:0000256" key="2">
    <source>
        <dbReference type="ARBA" id="ARBA00022448"/>
    </source>
</evidence>
<evidence type="ECO:0000256" key="9">
    <source>
        <dbReference type="ARBA" id="ARBA00023201"/>
    </source>
</evidence>
<evidence type="ECO:0000256" key="5">
    <source>
        <dbReference type="ARBA" id="ARBA00022989"/>
    </source>
</evidence>
<feature type="transmembrane region" description="Helical" evidence="10">
    <location>
        <begin position="352"/>
        <end position="375"/>
    </location>
</feature>
<feature type="transmembrane region" description="Helical" evidence="10">
    <location>
        <begin position="86"/>
        <end position="107"/>
    </location>
</feature>
<evidence type="ECO:0000256" key="4">
    <source>
        <dbReference type="ARBA" id="ARBA00022692"/>
    </source>
</evidence>
<evidence type="ECO:0000313" key="12">
    <source>
        <dbReference type="EMBL" id="STY43170.1"/>
    </source>
</evidence>
<dbReference type="Gene3D" id="6.10.140.1330">
    <property type="match status" value="1"/>
</dbReference>
<dbReference type="EMBL" id="UGPG01000001">
    <property type="protein sequence ID" value="STY43170.1"/>
    <property type="molecule type" value="Genomic_DNA"/>
</dbReference>
<feature type="transmembrane region" description="Helical" evidence="10">
    <location>
        <begin position="311"/>
        <end position="331"/>
    </location>
</feature>
<evidence type="ECO:0000259" key="11">
    <source>
        <dbReference type="Pfam" id="PF00999"/>
    </source>
</evidence>
<dbReference type="Pfam" id="PF00999">
    <property type="entry name" value="Na_H_Exchanger"/>
    <property type="match status" value="1"/>
</dbReference>
<proteinExistence type="predicted"/>
<evidence type="ECO:0000256" key="8">
    <source>
        <dbReference type="ARBA" id="ARBA00023136"/>
    </source>
</evidence>
<dbReference type="GO" id="GO:0051453">
    <property type="term" value="P:regulation of intracellular pH"/>
    <property type="evidence" value="ECO:0007669"/>
    <property type="project" value="TreeGrafter"/>
</dbReference>
<dbReference type="AlphaFoldDB" id="A0A378M9Y2"/>
<feature type="transmembrane region" description="Helical" evidence="10">
    <location>
        <begin position="239"/>
        <end position="256"/>
    </location>
</feature>
<accession>A0A378M9Y2</accession>
<dbReference type="InterPro" id="IPR006153">
    <property type="entry name" value="Cation/H_exchanger_TM"/>
</dbReference>
<evidence type="ECO:0000256" key="3">
    <source>
        <dbReference type="ARBA" id="ARBA00022475"/>
    </source>
</evidence>
<keyword evidence="6" id="KW-0915">Sodium</keyword>
<feature type="transmembrane region" description="Helical" evidence="10">
    <location>
        <begin position="185"/>
        <end position="202"/>
    </location>
</feature>
<dbReference type="GO" id="GO:0098719">
    <property type="term" value="P:sodium ion import across plasma membrane"/>
    <property type="evidence" value="ECO:0007669"/>
    <property type="project" value="TreeGrafter"/>
</dbReference>
<feature type="transmembrane region" description="Helical" evidence="10">
    <location>
        <begin position="31"/>
        <end position="51"/>
    </location>
</feature>
<dbReference type="PANTHER" id="PTHR10110:SF86">
    <property type="entry name" value="SODIUM_HYDROGEN EXCHANGER 7"/>
    <property type="match status" value="1"/>
</dbReference>
<organism evidence="12 13">
    <name type="scientific">Listeria grayi</name>
    <name type="common">Listeria murrayi</name>
    <dbReference type="NCBI Taxonomy" id="1641"/>
    <lineage>
        <taxon>Bacteria</taxon>
        <taxon>Bacillati</taxon>
        <taxon>Bacillota</taxon>
        <taxon>Bacilli</taxon>
        <taxon>Bacillales</taxon>
        <taxon>Listeriaceae</taxon>
        <taxon>Listeria</taxon>
    </lineage>
</organism>
<evidence type="ECO:0000313" key="13">
    <source>
        <dbReference type="Proteomes" id="UP000254879"/>
    </source>
</evidence>
<keyword evidence="4 10" id="KW-0812">Transmembrane</keyword>
<feature type="transmembrane region" description="Helical" evidence="10">
    <location>
        <begin position="387"/>
        <end position="405"/>
    </location>
</feature>
<keyword evidence="2" id="KW-0813">Transport</keyword>
<keyword evidence="7" id="KW-0406">Ion transport</keyword>
<evidence type="ECO:0000256" key="10">
    <source>
        <dbReference type="SAM" id="Phobius"/>
    </source>
</evidence>
<feature type="transmembrane region" description="Helical" evidence="10">
    <location>
        <begin position="276"/>
        <end position="299"/>
    </location>
</feature>
<name>A0A378M9Y2_LISGR</name>
<feature type="domain" description="Cation/H+ exchanger transmembrane" evidence="11">
    <location>
        <begin position="13"/>
        <end position="408"/>
    </location>
</feature>
<dbReference type="PANTHER" id="PTHR10110">
    <property type="entry name" value="SODIUM/HYDROGEN EXCHANGER"/>
    <property type="match status" value="1"/>
</dbReference>
<gene>
    <name evidence="12" type="primary">nhaK_1</name>
    <name evidence="12" type="ORF">NCTC10815_00457</name>
</gene>
<dbReference type="RefSeq" id="WP_003755967.1">
    <property type="nucleotide sequence ID" value="NZ_CABKNG010000001.1"/>
</dbReference>
<dbReference type="InterPro" id="IPR018422">
    <property type="entry name" value="Cation/H_exchanger_CPA1"/>
</dbReference>
<keyword evidence="9" id="KW-0739">Sodium transport</keyword>
<protein>
    <submittedName>
        <fullName evidence="12">Sodium, potassium, lithium and rubidium/H(+) antiporter</fullName>
    </submittedName>
</protein>
<keyword evidence="3" id="KW-1003">Cell membrane</keyword>
<feature type="transmembrane region" description="Helical" evidence="10">
    <location>
        <begin position="113"/>
        <end position="137"/>
    </location>
</feature>
<comment type="subcellular location">
    <subcellularLocation>
        <location evidence="1">Cell membrane</location>
        <topology evidence="1">Multi-pass membrane protein</topology>
    </subcellularLocation>
</comment>
<feature type="transmembrane region" description="Helical" evidence="10">
    <location>
        <begin position="214"/>
        <end position="233"/>
    </location>
</feature>